<protein>
    <submittedName>
        <fullName evidence="2">Uncharacterized protein</fullName>
    </submittedName>
</protein>
<name>A0A8H6THB5_MYCCL</name>
<dbReference type="Proteomes" id="UP000613580">
    <property type="component" value="Unassembled WGS sequence"/>
</dbReference>
<dbReference type="AlphaFoldDB" id="A0A8H6THB5"/>
<reference evidence="2" key="1">
    <citation type="submission" date="2020-05" db="EMBL/GenBank/DDBJ databases">
        <title>Mycena genomes resolve the evolution of fungal bioluminescence.</title>
        <authorList>
            <person name="Tsai I.J."/>
        </authorList>
    </citation>
    <scope>NUCLEOTIDE SEQUENCE</scope>
    <source>
        <strain evidence="2">110903Hualien_Pintung</strain>
    </source>
</reference>
<dbReference type="EMBL" id="JACAZE010000005">
    <property type="protein sequence ID" value="KAF7317224.1"/>
    <property type="molecule type" value="Genomic_DNA"/>
</dbReference>
<keyword evidence="3" id="KW-1185">Reference proteome</keyword>
<sequence length="200" mass="21207">MFLERERLRGGVGMRTMAADQDGSRVEVMISTHSGSVLASRLGKPGARSVCGAPRACRAGHDTVQGHVCFLLTSSLCKSDFFERPSPSFNSRSMSGTLPQNPLASVVGAGATATATPFSSSTASAGSLPPPPYSQDVPQPPAYSYADPYPIPQYNLNTRSHHEDSDCVLASGRATGMDPHAQQNLLRRRAPHSHPDADSD</sequence>
<evidence type="ECO:0000313" key="2">
    <source>
        <dbReference type="EMBL" id="KAF7317224.1"/>
    </source>
</evidence>
<proteinExistence type="predicted"/>
<accession>A0A8H6THB5</accession>
<organism evidence="2 3">
    <name type="scientific">Mycena chlorophos</name>
    <name type="common">Agaric fungus</name>
    <name type="synonym">Agaricus chlorophos</name>
    <dbReference type="NCBI Taxonomy" id="658473"/>
    <lineage>
        <taxon>Eukaryota</taxon>
        <taxon>Fungi</taxon>
        <taxon>Dikarya</taxon>
        <taxon>Basidiomycota</taxon>
        <taxon>Agaricomycotina</taxon>
        <taxon>Agaricomycetes</taxon>
        <taxon>Agaricomycetidae</taxon>
        <taxon>Agaricales</taxon>
        <taxon>Marasmiineae</taxon>
        <taxon>Mycenaceae</taxon>
        <taxon>Mycena</taxon>
    </lineage>
</organism>
<feature type="compositionally biased region" description="Low complexity" evidence="1">
    <location>
        <begin position="115"/>
        <end position="127"/>
    </location>
</feature>
<feature type="region of interest" description="Disordered" evidence="1">
    <location>
        <begin position="115"/>
        <end position="200"/>
    </location>
</feature>
<evidence type="ECO:0000256" key="1">
    <source>
        <dbReference type="SAM" id="MobiDB-lite"/>
    </source>
</evidence>
<feature type="compositionally biased region" description="Pro residues" evidence="1">
    <location>
        <begin position="128"/>
        <end position="141"/>
    </location>
</feature>
<evidence type="ECO:0000313" key="3">
    <source>
        <dbReference type="Proteomes" id="UP000613580"/>
    </source>
</evidence>
<gene>
    <name evidence="2" type="ORF">HMN09_00457500</name>
</gene>
<comment type="caution">
    <text evidence="2">The sequence shown here is derived from an EMBL/GenBank/DDBJ whole genome shotgun (WGS) entry which is preliminary data.</text>
</comment>